<keyword evidence="3" id="KW-1185">Reference proteome</keyword>
<feature type="region of interest" description="Disordered" evidence="1">
    <location>
        <begin position="186"/>
        <end position="244"/>
    </location>
</feature>
<name>A0ABS8SI75_DATST</name>
<accession>A0ABS8SI75</accession>
<organism evidence="2 3">
    <name type="scientific">Datura stramonium</name>
    <name type="common">Jimsonweed</name>
    <name type="synonym">Common thornapple</name>
    <dbReference type="NCBI Taxonomy" id="4076"/>
    <lineage>
        <taxon>Eukaryota</taxon>
        <taxon>Viridiplantae</taxon>
        <taxon>Streptophyta</taxon>
        <taxon>Embryophyta</taxon>
        <taxon>Tracheophyta</taxon>
        <taxon>Spermatophyta</taxon>
        <taxon>Magnoliopsida</taxon>
        <taxon>eudicotyledons</taxon>
        <taxon>Gunneridae</taxon>
        <taxon>Pentapetalae</taxon>
        <taxon>asterids</taxon>
        <taxon>lamiids</taxon>
        <taxon>Solanales</taxon>
        <taxon>Solanaceae</taxon>
        <taxon>Solanoideae</taxon>
        <taxon>Datureae</taxon>
        <taxon>Datura</taxon>
    </lineage>
</organism>
<dbReference type="EMBL" id="JACEIK010000529">
    <property type="protein sequence ID" value="MCD7458609.1"/>
    <property type="molecule type" value="Genomic_DNA"/>
</dbReference>
<dbReference type="Proteomes" id="UP000823775">
    <property type="component" value="Unassembled WGS sequence"/>
</dbReference>
<evidence type="ECO:0000313" key="3">
    <source>
        <dbReference type="Proteomes" id="UP000823775"/>
    </source>
</evidence>
<feature type="region of interest" description="Disordered" evidence="1">
    <location>
        <begin position="102"/>
        <end position="171"/>
    </location>
</feature>
<sequence>MIKPEIETSAIKKASIPINSITIELPDITNNAKTYLFIPAEKTQPDILFLPSNSQKSNNLSNSINHELPKSIPGFLIAFADPSSNNRGEQFLLHSSPTPKCNSTLLDGDGATRPCTNLQGPSGGSRSDYSDIESNFPSPSSVRRDETSDGDLQQPAIVVDGPLSPTELSFSPDSILPLYDMGDATVQPFEPSNDPRKPQFPTFLFPSTGTRGSVLLVDRPNADSGDSSCPHHSDPHQYGGEPKHIHPQQHSIILTGTNPDSNPLPNPLISKHRGKHKYSGNRRCVRTNEKNVNGNNGPRGSQNDDFQRAIKKMPPYLSAESTKMISRYKNFLQPRNRELCCNNEPNFEEWESIKLGRSPTNDKPTKPE</sequence>
<proteinExistence type="predicted"/>
<comment type="caution">
    <text evidence="2">The sequence shown here is derived from an EMBL/GenBank/DDBJ whole genome shotgun (WGS) entry which is preliminary data.</text>
</comment>
<reference evidence="2 3" key="1">
    <citation type="journal article" date="2021" name="BMC Genomics">
        <title>Datura genome reveals duplications of psychoactive alkaloid biosynthetic genes and high mutation rate following tissue culture.</title>
        <authorList>
            <person name="Rajewski A."/>
            <person name="Carter-House D."/>
            <person name="Stajich J."/>
            <person name="Litt A."/>
        </authorList>
    </citation>
    <scope>NUCLEOTIDE SEQUENCE [LARGE SCALE GENOMIC DNA]</scope>
    <source>
        <strain evidence="2">AR-01</strain>
    </source>
</reference>
<evidence type="ECO:0000313" key="2">
    <source>
        <dbReference type="EMBL" id="MCD7458609.1"/>
    </source>
</evidence>
<protein>
    <submittedName>
        <fullName evidence="2">Uncharacterized protein</fullName>
    </submittedName>
</protein>
<feature type="compositionally biased region" description="Polar residues" evidence="1">
    <location>
        <begin position="114"/>
        <end position="141"/>
    </location>
</feature>
<evidence type="ECO:0000256" key="1">
    <source>
        <dbReference type="SAM" id="MobiDB-lite"/>
    </source>
</evidence>
<gene>
    <name evidence="2" type="ORF">HAX54_038656</name>
</gene>